<gene>
    <name evidence="1" type="ORF">GHT06_001901</name>
</gene>
<dbReference type="Proteomes" id="UP000820818">
    <property type="component" value="Unassembled WGS sequence"/>
</dbReference>
<evidence type="ECO:0000313" key="1">
    <source>
        <dbReference type="EMBL" id="KAI9549501.1"/>
    </source>
</evidence>
<accession>A0AAD5KDH0</accession>
<protein>
    <submittedName>
        <fullName evidence="1">Uncharacterized protein</fullName>
    </submittedName>
</protein>
<keyword evidence="2" id="KW-1185">Reference proteome</keyword>
<dbReference type="EMBL" id="WJBH02000296">
    <property type="protein sequence ID" value="KAI9549501.1"/>
    <property type="molecule type" value="Genomic_DNA"/>
</dbReference>
<sequence>MSTRYPAKMITTTSESTVALSEFFRDPTFMSASDGFLPFVDSLDDKTVQNMIDWTLKFRQPGYIDQTKVFTAATAKIGLVTYNASGAIDANYVNATTAAADALLISVDTATKTIAPVTGTLGWSPQRLYNALKNWWATFASDTDFLVATGNGYLDLGDYNTSSDFRFIAGIASDALKDVRTTGLINSLTNDIPITDSRGTSTRLILTNLTNTTVLILSSSGTQYQLSTGLTGTFAGYIEPGSTERYGYKRITGTLVPSLGGTTTVTLDWLTDGAITVNNAATVSAYTDLSTLDKELRVLGHGLLNYMDFRGKLVLSRLLREDQSILTLLGLETHLYCSDTINCHAYTSLNNLDELYDYSCYVRTQEPLYVVLTAAAGKIFTDADIVLDGTTSTLWDYDPVSETLTIGTSLLASGSILTGIETSGTITLTNGAVLTSLFTDSSGGNYSALIAYTPDANITQSSVSAVEAYTEITTLNELYDYAAYMRTQEPRYVLASRNGVSVDFGSVNIIIDATASAVWSYNQPTNTLTIKSTNLASLTRFTTLLTTGTITLANGATITSLYTSAAGPSARLTYSNLTDASIYTTTGTGVQYDLQTGVTGTLVNYFAPGLTGTYRWYTEQYGFQRQNGLFSPVLGGDFFASPTGFQTLT</sequence>
<reference evidence="1" key="1">
    <citation type="submission" date="2022-05" db="EMBL/GenBank/DDBJ databases">
        <title>A multi-omics perspective on studying reproductive biology in Daphnia sinensis.</title>
        <authorList>
            <person name="Jia J."/>
        </authorList>
    </citation>
    <scope>NUCLEOTIDE SEQUENCE</scope>
    <source>
        <strain evidence="1">WSL</strain>
    </source>
</reference>
<proteinExistence type="predicted"/>
<comment type="caution">
    <text evidence="1">The sequence shown here is derived from an EMBL/GenBank/DDBJ whole genome shotgun (WGS) entry which is preliminary data.</text>
</comment>
<organism evidence="1 2">
    <name type="scientific">Daphnia sinensis</name>
    <dbReference type="NCBI Taxonomy" id="1820382"/>
    <lineage>
        <taxon>Eukaryota</taxon>
        <taxon>Metazoa</taxon>
        <taxon>Ecdysozoa</taxon>
        <taxon>Arthropoda</taxon>
        <taxon>Crustacea</taxon>
        <taxon>Branchiopoda</taxon>
        <taxon>Diplostraca</taxon>
        <taxon>Cladocera</taxon>
        <taxon>Anomopoda</taxon>
        <taxon>Daphniidae</taxon>
        <taxon>Daphnia</taxon>
        <taxon>Daphnia similis group</taxon>
    </lineage>
</organism>
<name>A0AAD5KDH0_9CRUS</name>
<evidence type="ECO:0000313" key="2">
    <source>
        <dbReference type="Proteomes" id="UP000820818"/>
    </source>
</evidence>
<dbReference type="AlphaFoldDB" id="A0AAD5KDH0"/>